<comment type="caution">
    <text evidence="1">The sequence shown here is derived from an EMBL/GenBank/DDBJ whole genome shotgun (WGS) entry which is preliminary data.</text>
</comment>
<dbReference type="EMBL" id="QUQM01000003">
    <property type="protein sequence ID" value="KAA8649044.1"/>
    <property type="molecule type" value="Genomic_DNA"/>
</dbReference>
<dbReference type="AlphaFoldDB" id="A0A5M9MUJ1"/>
<name>A0A5M9MUJ1_9EURO</name>
<dbReference type="RefSeq" id="XP_033428405.1">
    <property type="nucleotide sequence ID" value="XM_033569599.1"/>
</dbReference>
<reference evidence="1 2" key="1">
    <citation type="submission" date="2019-08" db="EMBL/GenBank/DDBJ databases">
        <title>The genome sequence of a newly discovered highly antifungal drug resistant Aspergillus species, Aspergillus tanneri NIH 1004.</title>
        <authorList>
            <person name="Mounaud S."/>
            <person name="Singh I."/>
            <person name="Joardar V."/>
            <person name="Pakala S."/>
            <person name="Pakala S."/>
            <person name="Venepally P."/>
            <person name="Chung J.K."/>
            <person name="Losada L."/>
            <person name="Nierman W.C."/>
        </authorList>
    </citation>
    <scope>NUCLEOTIDE SEQUENCE [LARGE SCALE GENOMIC DNA]</scope>
    <source>
        <strain evidence="1 2">NIH1004</strain>
    </source>
</reference>
<proteinExistence type="predicted"/>
<accession>A0A5M9MUJ1</accession>
<gene>
    <name evidence="1" type="ORF">ATNIH1004_004936</name>
</gene>
<evidence type="ECO:0000313" key="1">
    <source>
        <dbReference type="EMBL" id="KAA8649044.1"/>
    </source>
</evidence>
<dbReference type="GeneID" id="54327638"/>
<sequence>MTGLWTDSSRHHIGKPDDAGFETFLSCSQNSAFSSEIHFASTEGSAAESSQDSVTGRRRHAVYFHRPPVWQSNPNPRVSPSMAPGICTPCRYSDAQSDSYSSILDREQQLCQEAGAANASVPADLDASASESDQGIPLLVRSLILASENWHNLPLKDIRPRSEFQNFSNAHWLNIPPLQVSYRQVKPGLCTRLRSYRDIRLGRGERWAIQEGSLVICIDPSHTITGNKSLRPDEFEMVNGDVYIVCRIYADLWALCAKASFMDLSESHFCGTTTTAPFHLGFIPLCAVTLAANFSAFAQRSSMYCDCHSTETRYPGNGLPVLPPMRSHSLNGSKQVFQGDRARVALPTTALTPLKSSYLEHDTDFVPLDSTLEQILSRLETRRGWFGRWRSHPVLPNIWSSIKSSEIWKYPHKGQWHPLPRAPCPKLGLSKDGYEPLHKASRSFSPASQLLKDLLGLSH</sequence>
<protein>
    <submittedName>
        <fullName evidence="1">Uncharacterized protein</fullName>
    </submittedName>
</protein>
<dbReference type="OrthoDB" id="4526763at2759"/>
<evidence type="ECO:0000313" key="2">
    <source>
        <dbReference type="Proteomes" id="UP000324241"/>
    </source>
</evidence>
<dbReference type="Proteomes" id="UP000324241">
    <property type="component" value="Unassembled WGS sequence"/>
</dbReference>
<organism evidence="1 2">
    <name type="scientific">Aspergillus tanneri</name>
    <dbReference type="NCBI Taxonomy" id="1220188"/>
    <lineage>
        <taxon>Eukaryota</taxon>
        <taxon>Fungi</taxon>
        <taxon>Dikarya</taxon>
        <taxon>Ascomycota</taxon>
        <taxon>Pezizomycotina</taxon>
        <taxon>Eurotiomycetes</taxon>
        <taxon>Eurotiomycetidae</taxon>
        <taxon>Eurotiales</taxon>
        <taxon>Aspergillaceae</taxon>
        <taxon>Aspergillus</taxon>
        <taxon>Aspergillus subgen. Circumdati</taxon>
    </lineage>
</organism>